<evidence type="ECO:0000256" key="5">
    <source>
        <dbReference type="SAM" id="MobiDB-lite"/>
    </source>
</evidence>
<dbReference type="Proteomes" id="UP000256269">
    <property type="component" value="Unassembled WGS sequence"/>
</dbReference>
<organism evidence="6 7">
    <name type="scientific">Kutzneria buriramensis</name>
    <dbReference type="NCBI Taxonomy" id="1045776"/>
    <lineage>
        <taxon>Bacteria</taxon>
        <taxon>Bacillati</taxon>
        <taxon>Actinomycetota</taxon>
        <taxon>Actinomycetes</taxon>
        <taxon>Pseudonocardiales</taxon>
        <taxon>Pseudonocardiaceae</taxon>
        <taxon>Kutzneria</taxon>
    </lineage>
</organism>
<comment type="similarity">
    <text evidence="4">Belongs to the class I-like SAM-binding methyltransferase superfamily. C5-methyltransferase family.</text>
</comment>
<feature type="compositionally biased region" description="Basic residues" evidence="5">
    <location>
        <begin position="212"/>
        <end position="224"/>
    </location>
</feature>
<dbReference type="Gene3D" id="3.40.50.150">
    <property type="entry name" value="Vaccinia Virus protein VP39"/>
    <property type="match status" value="1"/>
</dbReference>
<sequence>MTAAAELNKAKPRHGSLFTGTGALDMAVTQVFGTTPAWHCDNDPAVTQLLTIRCPYTPNLGDIRTVDWSTVAQVTIATTGFPCTDVSSAGKQAGLTPDTSSGLWFHTAHAIDRLRPQLVVFENVRGLLSANAVRPVGRDGLDPSRSRPLRALGAVLGDLADLGYDASWVGLPASDLGTAHRRFRIIGIAWPTGDPGFVAAHADRTRRLRTRRTRHGLPHHHRPPAGRDHPPAAHRDRADDIGIDWGRYAPAIRRWEHALGRPAPAPAVPGRSGRPRLNPVFMEWLMGLPDGWVTDVPGLTDDDKRRVLGNGVVPRQAVAALHWLLDTVPTPASVPVAA</sequence>
<evidence type="ECO:0000256" key="4">
    <source>
        <dbReference type="PROSITE-ProRule" id="PRU01016"/>
    </source>
</evidence>
<dbReference type="PRINTS" id="PR00105">
    <property type="entry name" value="C5METTRFRASE"/>
</dbReference>
<protein>
    <submittedName>
        <fullName evidence="6">DNA (Cytosine-5)-methyltransferase 1</fullName>
    </submittedName>
</protein>
<dbReference type="Pfam" id="PF00145">
    <property type="entry name" value="DNA_methylase"/>
    <property type="match status" value="1"/>
</dbReference>
<evidence type="ECO:0000313" key="7">
    <source>
        <dbReference type="Proteomes" id="UP000256269"/>
    </source>
</evidence>
<feature type="region of interest" description="Disordered" evidence="5">
    <location>
        <begin position="212"/>
        <end position="236"/>
    </location>
</feature>
<keyword evidence="7" id="KW-1185">Reference proteome</keyword>
<dbReference type="RefSeq" id="WP_211353667.1">
    <property type="nucleotide sequence ID" value="NZ_CP144375.1"/>
</dbReference>
<dbReference type="GO" id="GO:0032259">
    <property type="term" value="P:methylation"/>
    <property type="evidence" value="ECO:0007669"/>
    <property type="project" value="UniProtKB-KW"/>
</dbReference>
<reference evidence="6 7" key="1">
    <citation type="submission" date="2018-08" db="EMBL/GenBank/DDBJ databases">
        <title>Genomic Encyclopedia of Archaeal and Bacterial Type Strains, Phase II (KMG-II): from individual species to whole genera.</title>
        <authorList>
            <person name="Goeker M."/>
        </authorList>
    </citation>
    <scope>NUCLEOTIDE SEQUENCE [LARGE SCALE GENOMIC DNA]</scope>
    <source>
        <strain evidence="6 7">DSM 45791</strain>
    </source>
</reference>
<proteinExistence type="inferred from homology"/>
<keyword evidence="3" id="KW-0680">Restriction system</keyword>
<evidence type="ECO:0000256" key="2">
    <source>
        <dbReference type="ARBA" id="ARBA00022679"/>
    </source>
</evidence>
<dbReference type="GO" id="GO:0009307">
    <property type="term" value="P:DNA restriction-modification system"/>
    <property type="evidence" value="ECO:0007669"/>
    <property type="project" value="UniProtKB-KW"/>
</dbReference>
<keyword evidence="4" id="KW-0949">S-adenosyl-L-methionine</keyword>
<keyword evidence="1 4" id="KW-0489">Methyltransferase</keyword>
<keyword evidence="2 4" id="KW-0808">Transferase</keyword>
<dbReference type="GO" id="GO:0008168">
    <property type="term" value="F:methyltransferase activity"/>
    <property type="evidence" value="ECO:0007669"/>
    <property type="project" value="UniProtKB-KW"/>
</dbReference>
<evidence type="ECO:0000313" key="6">
    <source>
        <dbReference type="EMBL" id="REH26010.1"/>
    </source>
</evidence>
<feature type="active site" evidence="4">
    <location>
        <position position="83"/>
    </location>
</feature>
<dbReference type="InterPro" id="IPR029063">
    <property type="entry name" value="SAM-dependent_MTases_sf"/>
</dbReference>
<dbReference type="PROSITE" id="PS51679">
    <property type="entry name" value="SAM_MT_C5"/>
    <property type="match status" value="1"/>
</dbReference>
<evidence type="ECO:0000256" key="3">
    <source>
        <dbReference type="ARBA" id="ARBA00022747"/>
    </source>
</evidence>
<accession>A0A3E0GUY0</accession>
<name>A0A3E0GUY0_9PSEU</name>
<comment type="caution">
    <text evidence="6">The sequence shown here is derived from an EMBL/GenBank/DDBJ whole genome shotgun (WGS) entry which is preliminary data.</text>
</comment>
<feature type="compositionally biased region" description="Basic and acidic residues" evidence="5">
    <location>
        <begin position="225"/>
        <end position="236"/>
    </location>
</feature>
<evidence type="ECO:0000256" key="1">
    <source>
        <dbReference type="ARBA" id="ARBA00022603"/>
    </source>
</evidence>
<gene>
    <name evidence="6" type="ORF">BCF44_13549</name>
</gene>
<dbReference type="AlphaFoldDB" id="A0A3E0GUY0"/>
<dbReference type="SUPFAM" id="SSF53335">
    <property type="entry name" value="S-adenosyl-L-methionine-dependent methyltransferases"/>
    <property type="match status" value="1"/>
</dbReference>
<dbReference type="InterPro" id="IPR001525">
    <property type="entry name" value="C5_MeTfrase"/>
</dbReference>
<dbReference type="EMBL" id="QUNO01000035">
    <property type="protein sequence ID" value="REH26010.1"/>
    <property type="molecule type" value="Genomic_DNA"/>
</dbReference>